<protein>
    <submittedName>
        <fullName evidence="1">Uncharacterized protein</fullName>
    </submittedName>
</protein>
<comment type="caution">
    <text evidence="1">The sequence shown here is derived from an EMBL/GenBank/DDBJ whole genome shotgun (WGS) entry which is preliminary data.</text>
</comment>
<name>A0A023D734_ACIMT</name>
<dbReference type="OrthoDB" id="7282816at2"/>
<gene>
    <name evidence="1" type="ORF">Amme_088_006</name>
</gene>
<proteinExistence type="predicted"/>
<accession>A0A023D734</accession>
<evidence type="ECO:0000313" key="2">
    <source>
        <dbReference type="Proteomes" id="UP000019760"/>
    </source>
</evidence>
<sequence>MEETARIGPLKDILMRRSKRIFLDHLALTANVTASARVAGVERGTIYHWRDADPVFAAGWADALEAATDALEAEARRRAVEGVEEPILSGGKVVADPATGNPLMRRRYSDGLMRVLLRAHRPSRFREMEEKEGRNGEVVVRLTRDDDGL</sequence>
<dbReference type="EMBL" id="BAND01000088">
    <property type="protein sequence ID" value="GAJ29958.1"/>
    <property type="molecule type" value="Genomic_DNA"/>
</dbReference>
<reference evidence="2" key="1">
    <citation type="journal article" date="2014" name="FEMS Microbiol. Lett.">
        <title>Draft Genomic DNA Sequence of the Facultatively Methylotrophic Bacterium Acidomonas methanolica type strain MB58.</title>
        <authorList>
            <person name="Higashiura N."/>
            <person name="Hadano H."/>
            <person name="Hirakawa H."/>
            <person name="Matsutani M."/>
            <person name="Takabe S."/>
            <person name="Matsushita K."/>
            <person name="Azuma Y."/>
        </authorList>
    </citation>
    <scope>NUCLEOTIDE SEQUENCE [LARGE SCALE GENOMIC DNA]</scope>
    <source>
        <strain evidence="2">MB58</strain>
    </source>
</reference>
<dbReference type="Gene3D" id="1.10.10.60">
    <property type="entry name" value="Homeodomain-like"/>
    <property type="match status" value="1"/>
</dbReference>
<dbReference type="AlphaFoldDB" id="A0A023D734"/>
<reference evidence="1 2" key="2">
    <citation type="journal article" date="2014" name="FEMS Microbiol. Lett.">
        <title>Draft genomic DNA sequence of the facultatively methylotrophic bacterium Acidomonas methanolica type strain MB58.</title>
        <authorList>
            <person name="Higashiura N."/>
            <person name="Hadano H."/>
            <person name="Hirakawa H."/>
            <person name="Matsutani M."/>
            <person name="Takabe S."/>
            <person name="Matsushita K."/>
            <person name="Azuma Y."/>
        </authorList>
    </citation>
    <scope>NUCLEOTIDE SEQUENCE [LARGE SCALE GENOMIC DNA]</scope>
    <source>
        <strain evidence="1 2">MB58</strain>
    </source>
</reference>
<evidence type="ECO:0000313" key="1">
    <source>
        <dbReference type="EMBL" id="GAJ29958.1"/>
    </source>
</evidence>
<keyword evidence="2" id="KW-1185">Reference proteome</keyword>
<organism evidence="1 2">
    <name type="scientific">Acidomonas methanolica NBRC 104435</name>
    <dbReference type="NCBI Taxonomy" id="1231351"/>
    <lineage>
        <taxon>Bacteria</taxon>
        <taxon>Pseudomonadati</taxon>
        <taxon>Pseudomonadota</taxon>
        <taxon>Alphaproteobacteria</taxon>
        <taxon>Acetobacterales</taxon>
        <taxon>Acetobacteraceae</taxon>
        <taxon>Acidomonas</taxon>
    </lineage>
</organism>
<dbReference type="Proteomes" id="UP000019760">
    <property type="component" value="Unassembled WGS sequence"/>
</dbReference>